<gene>
    <name evidence="1" type="ORF">V6E02_06080</name>
</gene>
<dbReference type="Proteomes" id="UP001482231">
    <property type="component" value="Unassembled WGS sequence"/>
</dbReference>
<name>A0ABV0EDN8_9BURK</name>
<accession>A0ABV0EDN8</accession>
<dbReference type="EMBL" id="JBAJEX010000003">
    <property type="protein sequence ID" value="MEO1766778.1"/>
    <property type="molecule type" value="Genomic_DNA"/>
</dbReference>
<dbReference type="Pfam" id="PF11985">
    <property type="entry name" value="Phage_Mu_Gp27"/>
    <property type="match status" value="1"/>
</dbReference>
<sequence>MMARRSKVDTLPPALKAELERLLADRTHGGYEALAAWLKEQGYEISKSSLHRYDKSHVQVVMDRIRASAEAARLIVQVAPDEADEHSAAVLRMVQSALFDAMSRVTAAAEAADPAEQVKVLSQAARAIAEASRASIGQKRWADEVRAKLDEVERVARNAGKTLDAETLRTIREGLYGG</sequence>
<keyword evidence="2" id="KW-1185">Reference proteome</keyword>
<dbReference type="RefSeq" id="WP_347307885.1">
    <property type="nucleotide sequence ID" value="NZ_JBAJEX010000003.1"/>
</dbReference>
<reference evidence="1 2" key="1">
    <citation type="submission" date="2024-02" db="EMBL/GenBank/DDBJ databases">
        <title>New thermophilic sulfur-oxidizing bacteria from a hot springs of the Uzon caldera (Kamchatka, Russia).</title>
        <authorList>
            <person name="Dukat A.M."/>
            <person name="Elcheninov A.G."/>
            <person name="Frolov E.N."/>
        </authorList>
    </citation>
    <scope>NUCLEOTIDE SEQUENCE [LARGE SCALE GENOMIC DNA]</scope>
    <source>
        <strain evidence="1 2">AK1</strain>
    </source>
</reference>
<proteinExistence type="predicted"/>
<evidence type="ECO:0000313" key="2">
    <source>
        <dbReference type="Proteomes" id="UP001482231"/>
    </source>
</evidence>
<evidence type="ECO:0000313" key="1">
    <source>
        <dbReference type="EMBL" id="MEO1766778.1"/>
    </source>
</evidence>
<protein>
    <submittedName>
        <fullName evidence="1">Phage protein Gp27 family protein</fullName>
    </submittedName>
</protein>
<comment type="caution">
    <text evidence="1">The sequence shown here is derived from an EMBL/GenBank/DDBJ whole genome shotgun (WGS) entry which is preliminary data.</text>
</comment>
<organism evidence="1 2">
    <name type="scientific">Thiobacter aerophilum</name>
    <dbReference type="NCBI Taxonomy" id="3121275"/>
    <lineage>
        <taxon>Bacteria</taxon>
        <taxon>Pseudomonadati</taxon>
        <taxon>Pseudomonadota</taxon>
        <taxon>Betaproteobacteria</taxon>
        <taxon>Burkholderiales</taxon>
        <taxon>Thiobacteraceae</taxon>
        <taxon>Thiobacter</taxon>
    </lineage>
</organism>
<dbReference type="InterPro" id="IPR021874">
    <property type="entry name" value="Phage_Mu_Gp27"/>
</dbReference>